<comment type="subcellular location">
    <subcellularLocation>
        <location evidence="1">Cell membrane</location>
        <topology evidence="1">Multi-pass membrane protein</topology>
    </subcellularLocation>
</comment>
<evidence type="ECO:0000313" key="9">
    <source>
        <dbReference type="EMBL" id="QYL19105.1"/>
    </source>
</evidence>
<keyword evidence="4 8" id="KW-0812">Transmembrane</keyword>
<evidence type="ECO:0000256" key="6">
    <source>
        <dbReference type="ARBA" id="ARBA00023136"/>
    </source>
</evidence>
<evidence type="ECO:0000313" key="10">
    <source>
        <dbReference type="Proteomes" id="UP000825367"/>
    </source>
</evidence>
<keyword evidence="5 8" id="KW-1133">Transmembrane helix</keyword>
<reference evidence="9 10" key="1">
    <citation type="submission" date="2021-07" db="EMBL/GenBank/DDBJ databases">
        <title>Whole genome sequencing of non-tuberculosis mycobacteria type-strains.</title>
        <authorList>
            <person name="Igarashi Y."/>
            <person name="Osugi A."/>
            <person name="Mitarai S."/>
        </authorList>
    </citation>
    <scope>NUCLEOTIDE SEQUENCE [LARGE SCALE GENOMIC DNA]</scope>
    <source>
        <strain evidence="9 10">JCM 16370</strain>
    </source>
</reference>
<keyword evidence="10" id="KW-1185">Reference proteome</keyword>
<evidence type="ECO:0000256" key="1">
    <source>
        <dbReference type="ARBA" id="ARBA00004651"/>
    </source>
</evidence>
<feature type="transmembrane region" description="Helical" evidence="8">
    <location>
        <begin position="68"/>
        <end position="90"/>
    </location>
</feature>
<dbReference type="InterPro" id="IPR052049">
    <property type="entry name" value="Electron_transfer_protein"/>
</dbReference>
<evidence type="ECO:0000256" key="8">
    <source>
        <dbReference type="SAM" id="Phobius"/>
    </source>
</evidence>
<feature type="transmembrane region" description="Helical" evidence="8">
    <location>
        <begin position="102"/>
        <end position="120"/>
    </location>
</feature>
<feature type="transmembrane region" description="Helical" evidence="8">
    <location>
        <begin position="205"/>
        <end position="225"/>
    </location>
</feature>
<dbReference type="PANTHER" id="PTHR34856">
    <property type="entry name" value="PROTEIN NRFD"/>
    <property type="match status" value="1"/>
</dbReference>
<feature type="transmembrane region" description="Helical" evidence="8">
    <location>
        <begin position="140"/>
        <end position="164"/>
    </location>
</feature>
<name>A0ABX8VMU4_9MYCO</name>
<proteinExistence type="inferred from homology"/>
<evidence type="ECO:0000256" key="3">
    <source>
        <dbReference type="ARBA" id="ARBA00022475"/>
    </source>
</evidence>
<dbReference type="InterPro" id="IPR005614">
    <property type="entry name" value="NrfD-like"/>
</dbReference>
<gene>
    <name evidence="9" type="primary">nrfD</name>
    <name evidence="9" type="ORF">K0O64_11765</name>
</gene>
<organism evidence="9 10">
    <name type="scientific">Mycolicibacterium pallens</name>
    <dbReference type="NCBI Taxonomy" id="370524"/>
    <lineage>
        <taxon>Bacteria</taxon>
        <taxon>Bacillati</taxon>
        <taxon>Actinomycetota</taxon>
        <taxon>Actinomycetes</taxon>
        <taxon>Mycobacteriales</taxon>
        <taxon>Mycobacteriaceae</taxon>
        <taxon>Mycolicibacterium</taxon>
    </lineage>
</organism>
<dbReference type="Pfam" id="PF03916">
    <property type="entry name" value="NrfD"/>
    <property type="match status" value="1"/>
</dbReference>
<keyword evidence="6 8" id="KW-0472">Membrane</keyword>
<feature type="transmembrane region" description="Helical" evidence="8">
    <location>
        <begin position="176"/>
        <end position="199"/>
    </location>
</feature>
<evidence type="ECO:0000256" key="2">
    <source>
        <dbReference type="ARBA" id="ARBA00008929"/>
    </source>
</evidence>
<dbReference type="Proteomes" id="UP000825367">
    <property type="component" value="Chromosome"/>
</dbReference>
<evidence type="ECO:0000256" key="5">
    <source>
        <dbReference type="ARBA" id="ARBA00022989"/>
    </source>
</evidence>
<feature type="compositionally biased region" description="Basic and acidic residues" evidence="7">
    <location>
        <begin position="7"/>
        <end position="21"/>
    </location>
</feature>
<dbReference type="PANTHER" id="PTHR34856:SF2">
    <property type="entry name" value="PROTEIN NRFD"/>
    <property type="match status" value="1"/>
</dbReference>
<dbReference type="RefSeq" id="WP_071945660.1">
    <property type="nucleotide sequence ID" value="NZ_BAAAVX010000005.1"/>
</dbReference>
<evidence type="ECO:0000256" key="7">
    <source>
        <dbReference type="SAM" id="MobiDB-lite"/>
    </source>
</evidence>
<evidence type="ECO:0000256" key="4">
    <source>
        <dbReference type="ARBA" id="ARBA00022692"/>
    </source>
</evidence>
<sequence>MSPSDETDVRRDYTDPPDREAVTGAAGRVPGRRRRGRRGERALVPDATFESYYGKPILNGPTWSALDIAGYLFLGGLAGGSSVLAAGAELTGRRRLAMPAKLAALVAILTSLVALVHDLGRPGRFVNMLRVFKPSSPMSVGSWVLSAYGPQAGVAAACAVTGLFPRTGRVATVGAGLLGPAVASYTAALIADTAVPAWHDGHREMPFVFVGSAAAAAGGLGMVAAPLRESGPARRAVIIGSAVELTASEIMSRSMGLSAEALHTGTAGRLDKAAKALMLTAAVTAAAAGHRSRGAAVLAGVAALAGSACTRFAIFHAGVASAHDPKYTVVPQRERLDQKTRTVSA</sequence>
<accession>A0ABX8VMU4</accession>
<comment type="similarity">
    <text evidence="2">Belongs to the NrfD family.</text>
</comment>
<dbReference type="EMBL" id="CP080333">
    <property type="protein sequence ID" value="QYL19105.1"/>
    <property type="molecule type" value="Genomic_DNA"/>
</dbReference>
<dbReference type="Gene3D" id="1.20.1630.10">
    <property type="entry name" value="Formate dehydrogenase/DMSO reductase domain"/>
    <property type="match status" value="1"/>
</dbReference>
<feature type="region of interest" description="Disordered" evidence="7">
    <location>
        <begin position="1"/>
        <end position="40"/>
    </location>
</feature>
<keyword evidence="3" id="KW-1003">Cell membrane</keyword>
<protein>
    <submittedName>
        <fullName evidence="9">Polysulfide reductase NrfD</fullName>
    </submittedName>
</protein>